<name>A0A060VUG1_ONCMY</name>
<dbReference type="STRING" id="8022.A0A060VUG1"/>
<accession>A0A060VUG1</accession>
<evidence type="ECO:0000256" key="5">
    <source>
        <dbReference type="SAM" id="MobiDB-lite"/>
    </source>
</evidence>
<dbReference type="PANTHER" id="PTHR19212:SF6">
    <property type="entry name" value="LEUCINE-RICH REPEAT FLIGHTLESS-INTERACTING PROTEIN 2"/>
    <property type="match status" value="1"/>
</dbReference>
<keyword evidence="2" id="KW-0879">Wnt signaling pathway</keyword>
<evidence type="ECO:0000256" key="4">
    <source>
        <dbReference type="ARBA" id="ARBA00040512"/>
    </source>
</evidence>
<dbReference type="Proteomes" id="UP000193380">
    <property type="component" value="Unassembled WGS sequence"/>
</dbReference>
<feature type="compositionally biased region" description="Basic and acidic residues" evidence="5">
    <location>
        <begin position="51"/>
        <end position="60"/>
    </location>
</feature>
<comment type="similarity">
    <text evidence="1">Belongs to the LRRFIP family.</text>
</comment>
<organism evidence="6 7">
    <name type="scientific">Oncorhynchus mykiss</name>
    <name type="common">Rainbow trout</name>
    <name type="synonym">Salmo gairdneri</name>
    <dbReference type="NCBI Taxonomy" id="8022"/>
    <lineage>
        <taxon>Eukaryota</taxon>
        <taxon>Metazoa</taxon>
        <taxon>Chordata</taxon>
        <taxon>Craniata</taxon>
        <taxon>Vertebrata</taxon>
        <taxon>Euteleostomi</taxon>
        <taxon>Actinopterygii</taxon>
        <taxon>Neopterygii</taxon>
        <taxon>Teleostei</taxon>
        <taxon>Protacanthopterygii</taxon>
        <taxon>Salmoniformes</taxon>
        <taxon>Salmonidae</taxon>
        <taxon>Salmoninae</taxon>
        <taxon>Oncorhynchus</taxon>
    </lineage>
</organism>
<evidence type="ECO:0000256" key="3">
    <source>
        <dbReference type="ARBA" id="ARBA00023054"/>
    </source>
</evidence>
<feature type="region of interest" description="Disordered" evidence="5">
    <location>
        <begin position="51"/>
        <end position="70"/>
    </location>
</feature>
<sequence length="126" mass="14369">MGTPGRKRAPIKDRFSAEDEALSSIAREAEARLAAKRVARAEARDIRMRELERQQKELSSRHSSSSSRKSWGSIHQWMQLQEGPADWLVPRSEELQQLKEHLQTSSSHYFHLSASGLSFSSVLAYF</sequence>
<evidence type="ECO:0000313" key="7">
    <source>
        <dbReference type="Proteomes" id="UP000193380"/>
    </source>
</evidence>
<dbReference type="GO" id="GO:0016055">
    <property type="term" value="P:Wnt signaling pathway"/>
    <property type="evidence" value="ECO:0007669"/>
    <property type="project" value="UniProtKB-KW"/>
</dbReference>
<evidence type="ECO:0000256" key="1">
    <source>
        <dbReference type="ARBA" id="ARBA00008275"/>
    </source>
</evidence>
<dbReference type="AlphaFoldDB" id="A0A060VUG1"/>
<evidence type="ECO:0000256" key="2">
    <source>
        <dbReference type="ARBA" id="ARBA00022687"/>
    </source>
</evidence>
<protein>
    <recommendedName>
        <fullName evidence="4">Leucine-rich repeat flightless-interacting protein 2</fullName>
    </recommendedName>
</protein>
<keyword evidence="3" id="KW-0175">Coiled coil</keyword>
<dbReference type="Pfam" id="PF09738">
    <property type="entry name" value="LRRFIP"/>
    <property type="match status" value="1"/>
</dbReference>
<dbReference type="InterPro" id="IPR019139">
    <property type="entry name" value="LRRFIP1/2"/>
</dbReference>
<dbReference type="EMBL" id="FR904307">
    <property type="protein sequence ID" value="CDQ58588.1"/>
    <property type="molecule type" value="Genomic_DNA"/>
</dbReference>
<evidence type="ECO:0000313" key="6">
    <source>
        <dbReference type="EMBL" id="CDQ58588.1"/>
    </source>
</evidence>
<reference evidence="6" key="2">
    <citation type="submission" date="2014-03" db="EMBL/GenBank/DDBJ databases">
        <authorList>
            <person name="Genoscope - CEA"/>
        </authorList>
    </citation>
    <scope>NUCLEOTIDE SEQUENCE</scope>
</reference>
<reference evidence="6" key="1">
    <citation type="journal article" date="2014" name="Nat. Commun.">
        <title>The rainbow trout genome provides novel insights into evolution after whole-genome duplication in vertebrates.</title>
        <authorList>
            <person name="Berthelot C."/>
            <person name="Brunet F."/>
            <person name="Chalopin D."/>
            <person name="Juanchich A."/>
            <person name="Bernard M."/>
            <person name="Noel B."/>
            <person name="Bento P."/>
            <person name="Da Silva C."/>
            <person name="Labadie K."/>
            <person name="Alberti A."/>
            <person name="Aury J.M."/>
            <person name="Louis A."/>
            <person name="Dehais P."/>
            <person name="Bardou P."/>
            <person name="Montfort J."/>
            <person name="Klopp C."/>
            <person name="Cabau C."/>
            <person name="Gaspin C."/>
            <person name="Thorgaard G.H."/>
            <person name="Boussaha M."/>
            <person name="Quillet E."/>
            <person name="Guyomard R."/>
            <person name="Galiana D."/>
            <person name="Bobe J."/>
            <person name="Volff J.N."/>
            <person name="Genet C."/>
            <person name="Wincker P."/>
            <person name="Jaillon O."/>
            <person name="Roest Crollius H."/>
            <person name="Guiguen Y."/>
        </authorList>
    </citation>
    <scope>NUCLEOTIDE SEQUENCE [LARGE SCALE GENOMIC DNA]</scope>
</reference>
<gene>
    <name evidence="6" type="ORF">GSONMT00078147001</name>
</gene>
<dbReference type="GO" id="GO:0006355">
    <property type="term" value="P:regulation of DNA-templated transcription"/>
    <property type="evidence" value="ECO:0007669"/>
    <property type="project" value="InterPro"/>
</dbReference>
<proteinExistence type="inferred from homology"/>
<feature type="compositionally biased region" description="Low complexity" evidence="5">
    <location>
        <begin position="61"/>
        <end position="70"/>
    </location>
</feature>
<dbReference type="PaxDb" id="8022-A0A060VUG1"/>
<dbReference type="PANTHER" id="PTHR19212">
    <property type="entry name" value="LEUCINE RICH REPEAT IN FLII INTERACTING PROTEIN"/>
    <property type="match status" value="1"/>
</dbReference>